<evidence type="ECO:0000313" key="2">
    <source>
        <dbReference type="EMBL" id="QGH33508.1"/>
    </source>
</evidence>
<dbReference type="KEGG" id="grc:GI584_05520"/>
<feature type="transmembrane region" description="Helical" evidence="1">
    <location>
        <begin position="429"/>
        <end position="451"/>
    </location>
</feature>
<feature type="transmembrane region" description="Helical" evidence="1">
    <location>
        <begin position="33"/>
        <end position="50"/>
    </location>
</feature>
<keyword evidence="1" id="KW-0812">Transmembrane</keyword>
<feature type="transmembrane region" description="Helical" evidence="1">
    <location>
        <begin position="6"/>
        <end position="26"/>
    </location>
</feature>
<name>A0A5Q2TJG5_9BACI</name>
<feature type="transmembrane region" description="Helical" evidence="1">
    <location>
        <begin position="346"/>
        <end position="373"/>
    </location>
</feature>
<evidence type="ECO:0000313" key="3">
    <source>
        <dbReference type="Proteomes" id="UP000339690"/>
    </source>
</evidence>
<feature type="transmembrane region" description="Helical" evidence="1">
    <location>
        <begin position="56"/>
        <end position="74"/>
    </location>
</feature>
<dbReference type="RefSeq" id="WP_153790532.1">
    <property type="nucleotide sequence ID" value="NZ_CP045915.1"/>
</dbReference>
<proteinExistence type="predicted"/>
<organism evidence="2 3">
    <name type="scientific">Gracilibacillus salitolerans</name>
    <dbReference type="NCBI Taxonomy" id="2663022"/>
    <lineage>
        <taxon>Bacteria</taxon>
        <taxon>Bacillati</taxon>
        <taxon>Bacillota</taxon>
        <taxon>Bacilli</taxon>
        <taxon>Bacillales</taxon>
        <taxon>Bacillaceae</taxon>
        <taxon>Gracilibacillus</taxon>
    </lineage>
</organism>
<protein>
    <submittedName>
        <fullName evidence="2">Uncharacterized protein</fullName>
    </submittedName>
</protein>
<dbReference type="Proteomes" id="UP000339690">
    <property type="component" value="Chromosome"/>
</dbReference>
<keyword evidence="3" id="KW-1185">Reference proteome</keyword>
<accession>A0A5Q2TJG5</accession>
<feature type="transmembrane region" description="Helical" evidence="1">
    <location>
        <begin position="264"/>
        <end position="285"/>
    </location>
</feature>
<feature type="transmembrane region" description="Helical" evidence="1">
    <location>
        <begin position="240"/>
        <end position="258"/>
    </location>
</feature>
<feature type="transmembrane region" description="Helical" evidence="1">
    <location>
        <begin position="86"/>
        <end position="103"/>
    </location>
</feature>
<feature type="transmembrane region" description="Helical" evidence="1">
    <location>
        <begin position="123"/>
        <end position="142"/>
    </location>
</feature>
<dbReference type="AlphaFoldDB" id="A0A5Q2TJG5"/>
<feature type="transmembrane region" description="Helical" evidence="1">
    <location>
        <begin position="163"/>
        <end position="188"/>
    </location>
</feature>
<reference evidence="2 3" key="1">
    <citation type="submission" date="2019-11" db="EMBL/GenBank/DDBJ databases">
        <title>Gracilibacillus salitolerans sp. nov., a moderate halophile isolated from a saline soil in northwest China.</title>
        <authorList>
            <person name="Gan L."/>
        </authorList>
    </citation>
    <scope>NUCLEOTIDE SEQUENCE [LARGE SCALE GENOMIC DNA]</scope>
    <source>
        <strain evidence="2 3">SCU50</strain>
    </source>
</reference>
<dbReference type="EMBL" id="CP045915">
    <property type="protein sequence ID" value="QGH33508.1"/>
    <property type="molecule type" value="Genomic_DNA"/>
</dbReference>
<sequence>MDNIIHGLRAALFVIVFIFFQIELFFPSLLVEMVLNVLSILLFLTAIIRISKFNFGLSSMFILLTIIICISQDIRWSEVIEGFSNMNRLVLFIGLIPLISMPIHDKVPHIQRIIRMVKVKINSVIICISTTFVLANFINLASLPISNSIFCTDDIKKEEQFSFAVLIVRSFGLAMLCTPIGAAVAVAIDMTNASLIYVLLINLLITLIGLYISYRLERPSNTESADLEKQASFNLTDTKFMVYLFVPFVLYFAILFISNSRFSIGMMESIIVSILPVTLIWSLAIRKVKKWWKFLKNQIVRKVPHLFDQFSVIISAGVVIYVLELVELNHMLISLLQGGESPNSGVFYIPATILFILLLSVMGVHQFVTVVFIGELIDPVALGISPTVFACVLLVGFVSAMIASSFSGANILANSLLPFKSSHDFAKRSYRFTILFVIIASIILVIINYFIRGF</sequence>
<gene>
    <name evidence="2" type="ORF">GI584_05520</name>
</gene>
<evidence type="ECO:0000256" key="1">
    <source>
        <dbReference type="SAM" id="Phobius"/>
    </source>
</evidence>
<keyword evidence="1" id="KW-1133">Transmembrane helix</keyword>
<feature type="transmembrane region" description="Helical" evidence="1">
    <location>
        <begin position="194"/>
        <end position="214"/>
    </location>
</feature>
<feature type="transmembrane region" description="Helical" evidence="1">
    <location>
        <begin position="380"/>
        <end position="409"/>
    </location>
</feature>
<keyword evidence="1" id="KW-0472">Membrane</keyword>